<accession>K6YKN8</accession>
<comment type="caution">
    <text evidence="2">The sequence shown here is derived from an EMBL/GenBank/DDBJ whole genome shotgun (WGS) entry which is preliminary data.</text>
</comment>
<feature type="compositionally biased region" description="Polar residues" evidence="1">
    <location>
        <begin position="20"/>
        <end position="29"/>
    </location>
</feature>
<sequence>MSKQRASKVAQARGKLGFASLSNGNNRFSQADVHDRFN</sequence>
<dbReference type="Proteomes" id="UP000006263">
    <property type="component" value="Unassembled WGS sequence"/>
</dbReference>
<protein>
    <submittedName>
        <fullName evidence="2">Uncharacterized protein</fullName>
    </submittedName>
</protein>
<dbReference type="EMBL" id="BAEP01000047">
    <property type="protein sequence ID" value="GAC24571.1"/>
    <property type="molecule type" value="Genomic_DNA"/>
</dbReference>
<name>K6YKN8_9ALTE</name>
<feature type="region of interest" description="Disordered" evidence="1">
    <location>
        <begin position="1"/>
        <end position="38"/>
    </location>
</feature>
<dbReference type="AlphaFoldDB" id="K6YKN8"/>
<proteinExistence type="predicted"/>
<organism evidence="2 3">
    <name type="scientific">Paraglaciecola mesophila KMM 241</name>
    <dbReference type="NCBI Taxonomy" id="1128912"/>
    <lineage>
        <taxon>Bacteria</taxon>
        <taxon>Pseudomonadati</taxon>
        <taxon>Pseudomonadota</taxon>
        <taxon>Gammaproteobacteria</taxon>
        <taxon>Alteromonadales</taxon>
        <taxon>Alteromonadaceae</taxon>
        <taxon>Paraglaciecola</taxon>
    </lineage>
</organism>
<reference evidence="2 3" key="1">
    <citation type="journal article" date="2017" name="Antonie Van Leeuwenhoek">
        <title>Rhizobium rhizosphaerae sp. nov., a novel species isolated from rice rhizosphere.</title>
        <authorList>
            <person name="Zhao J.J."/>
            <person name="Zhang J."/>
            <person name="Zhang R.J."/>
            <person name="Zhang C.W."/>
            <person name="Yin H.Q."/>
            <person name="Zhang X.X."/>
        </authorList>
    </citation>
    <scope>NUCLEOTIDE SEQUENCE [LARGE SCALE GENOMIC DNA]</scope>
    <source>
        <strain evidence="2 3">KMM 241</strain>
    </source>
</reference>
<evidence type="ECO:0000313" key="2">
    <source>
        <dbReference type="EMBL" id="GAC24571.1"/>
    </source>
</evidence>
<evidence type="ECO:0000256" key="1">
    <source>
        <dbReference type="SAM" id="MobiDB-lite"/>
    </source>
</evidence>
<evidence type="ECO:0000313" key="3">
    <source>
        <dbReference type="Proteomes" id="UP000006263"/>
    </source>
</evidence>
<gene>
    <name evidence="2" type="ORF">GMES_2275</name>
</gene>